<dbReference type="InterPro" id="IPR036116">
    <property type="entry name" value="FN3_sf"/>
</dbReference>
<accession>A0A7R8CMJ1</accession>
<evidence type="ECO:0000313" key="3">
    <source>
        <dbReference type="EMBL" id="CAF2838075.1"/>
    </source>
</evidence>
<evidence type="ECO:0000313" key="4">
    <source>
        <dbReference type="Proteomes" id="UP000675881"/>
    </source>
</evidence>
<evidence type="ECO:0000256" key="1">
    <source>
        <dbReference type="SAM" id="MobiDB-lite"/>
    </source>
</evidence>
<dbReference type="OrthoDB" id="6382334at2759"/>
<dbReference type="PANTHER" id="PTHR46957:SF3">
    <property type="entry name" value="CYTOKINE RECEPTOR"/>
    <property type="match status" value="1"/>
</dbReference>
<sequence>MSSNTARTKKSMLSKNTKQTMAIERIWSCFLCAIFTLLLGLIEVSSSDDFNYQCFEGFAIASGFIAPRHDLNVETGSAPITFYCTLNPNFEYYSRDGARSSNLTFNFERNQDYPIETRILNETTIAFDFVPNHPMSDILLCKLVTPNANNKGICSRNVNVGYLPKEPEDFNCISKNWQSLNCTWSISDNPIVTNYELTYFTTSTNHMQECPKLDSKTLPGFKYHPKNFCYWDLRTHPQYRAVIETYHFLLNCTNKLNPSGNLSFFSINNYAVVQPDPVNKVQITSHDQSTLILEYQIPLELRYFSPGLYQWIQYKSEYESSWINLDVGKEPMNNFTFKYFLTDLKAYTNYTVRIRLLSGKRNFSHEDPLWSEERLGNARTLPSVPVKSPNTVIGSFEIISGFDSRDIYVYWQQVEKEEELGPNFGYRITEVFEGDKVVPISPKWVTSAYAYFPRMSLNSYTFYVTSENFVGQAPSTSKVFVADYDKLKQLQPRSFTKIAYDDDKFEVSWLKPIHYEMVDNYTVFWCQSERDRPYQCKGYLDWVFVDRDVRSTNITVDPNFLYQFAVSANSKEYSSGMVWATCTIIANKVNGKLKNVFVDLVQTTRLKVRWRLDCSDRMPNVTIIHSKTAMADPDKSEFIVNDLDPYVYYKVGVSVVTRGGEGEVSDYVVNRTSPARPGSPPRNFQITVKPPRKVFLSWDPPLKPNGPISFYQIEGSYINYAGSFIRTFFQSKTLTSEVLDSKFLVSNTKYHIAIRACTSIPQFDAPSCGLVWNNQSFVTPSGESGKMKDPIVYFENSTLLQVSWDMDSFHKGGEISHYEVRLTKGENLVAPIFPSTKEQSVMSVSLNDLDDPDDWIISDCGSSSTKAEPYNVTVRAVTFGSGSKKEFWGPWSNPTSTLGYCVLVCCFIFWLAGRGFNTDDTVYGTKIHQKFDRSNSMTTLLNKDPKVIVESSNSCSSITSGRTSSHIDDDTFKTLQSDYESEQTEESSSLNSDKGPPPTTLSSGYVSCSSPSVMKPPSSSEEIHKDITMNPITSTGYVSFDEVVRKEAIPSLSSNGYVALGDVKLNTGDFHSNVDGGGNAKDIISSTPACLKNNSYTRVSMLIPHEYSLKKNHPHVHNFGYQNLHSADPSKNLKNMHVELKKDSGAISPLSRFHSVKNKYDLKKKKYIITMGGLSL</sequence>
<dbReference type="EMBL" id="HG994593">
    <property type="protein sequence ID" value="CAF2838075.1"/>
    <property type="molecule type" value="Genomic_DNA"/>
</dbReference>
<dbReference type="CDD" id="cd00063">
    <property type="entry name" value="FN3"/>
    <property type="match status" value="3"/>
</dbReference>
<feature type="domain" description="Fibronectin type-III" evidence="2">
    <location>
        <begin position="680"/>
        <end position="782"/>
    </location>
</feature>
<dbReference type="Gene3D" id="2.60.40.10">
    <property type="entry name" value="Immunoglobulins"/>
    <property type="match status" value="4"/>
</dbReference>
<dbReference type="SUPFAM" id="SSF49265">
    <property type="entry name" value="Fibronectin type III"/>
    <property type="match status" value="5"/>
</dbReference>
<feature type="region of interest" description="Disordered" evidence="1">
    <location>
        <begin position="977"/>
        <end position="1026"/>
    </location>
</feature>
<evidence type="ECO:0000259" key="2">
    <source>
        <dbReference type="PROSITE" id="PS50853"/>
    </source>
</evidence>
<feature type="domain" description="Fibronectin type-III" evidence="2">
    <location>
        <begin position="277"/>
        <end position="383"/>
    </location>
</feature>
<dbReference type="SMART" id="SM00060">
    <property type="entry name" value="FN3"/>
    <property type="match status" value="5"/>
</dbReference>
<dbReference type="GO" id="GO:0016020">
    <property type="term" value="C:membrane"/>
    <property type="evidence" value="ECO:0007669"/>
    <property type="project" value="UniProtKB-SubCell"/>
</dbReference>
<keyword evidence="4" id="KW-1185">Reference proteome</keyword>
<dbReference type="PROSITE" id="PS50853">
    <property type="entry name" value="FN3"/>
    <property type="match status" value="2"/>
</dbReference>
<dbReference type="InterPro" id="IPR013783">
    <property type="entry name" value="Ig-like_fold"/>
</dbReference>
<feature type="compositionally biased region" description="Low complexity" evidence="1">
    <location>
        <begin position="1002"/>
        <end position="1020"/>
    </location>
</feature>
<dbReference type="PANTHER" id="PTHR46957">
    <property type="entry name" value="CYTOKINE RECEPTOR"/>
    <property type="match status" value="1"/>
</dbReference>
<dbReference type="InterPro" id="IPR050713">
    <property type="entry name" value="RTP_Phos/Ushers"/>
</dbReference>
<proteinExistence type="predicted"/>
<reference evidence="3" key="1">
    <citation type="submission" date="2021-02" db="EMBL/GenBank/DDBJ databases">
        <authorList>
            <person name="Bekaert M."/>
        </authorList>
    </citation>
    <scope>NUCLEOTIDE SEQUENCE</scope>
    <source>
        <strain evidence="3">IoA-00</strain>
    </source>
</reference>
<dbReference type="Proteomes" id="UP000675881">
    <property type="component" value="Chromosome 14"/>
</dbReference>
<organism evidence="3 4">
    <name type="scientific">Lepeophtheirus salmonis</name>
    <name type="common">Salmon louse</name>
    <name type="synonym">Caligus salmonis</name>
    <dbReference type="NCBI Taxonomy" id="72036"/>
    <lineage>
        <taxon>Eukaryota</taxon>
        <taxon>Metazoa</taxon>
        <taxon>Ecdysozoa</taxon>
        <taxon>Arthropoda</taxon>
        <taxon>Crustacea</taxon>
        <taxon>Multicrustacea</taxon>
        <taxon>Hexanauplia</taxon>
        <taxon>Copepoda</taxon>
        <taxon>Siphonostomatoida</taxon>
        <taxon>Caligidae</taxon>
        <taxon>Lepeophtheirus</taxon>
    </lineage>
</organism>
<dbReference type="Pfam" id="PF00041">
    <property type="entry name" value="fn3"/>
    <property type="match status" value="1"/>
</dbReference>
<dbReference type="AlphaFoldDB" id="A0A7R8CMJ1"/>
<gene>
    <name evidence="3" type="ORF">LSAA_4698</name>
</gene>
<protein>
    <submittedName>
        <fullName evidence="3">DOME</fullName>
    </submittedName>
</protein>
<dbReference type="InterPro" id="IPR003961">
    <property type="entry name" value="FN3_dom"/>
</dbReference>
<name>A0A7R8CMJ1_LEPSM</name>